<dbReference type="Gene3D" id="3.40.50.620">
    <property type="entry name" value="HUPs"/>
    <property type="match status" value="1"/>
</dbReference>
<name>A0A401YSV9_9ACTN</name>
<dbReference type="InterPro" id="IPR006016">
    <property type="entry name" value="UspA"/>
</dbReference>
<sequence length="149" mass="16187">MTNRAIAVPIVAHARCPVVVVRVALAYEAASLRGAMLSAVHVRRFDQLPVLASDLRTEQTREGHIRLAETLAGWGERFPDVPTRHDVLFGHPVAALTEVSAHALCLVVGTRGLDGFRGMLLGSTSQGILHHTRCPMIITPRDRDASEPD</sequence>
<feature type="domain" description="UspA" evidence="2">
    <location>
        <begin position="26"/>
        <end position="139"/>
    </location>
</feature>
<gene>
    <name evidence="3" type="ORF">EHYA_05403</name>
</gene>
<dbReference type="InterPro" id="IPR014729">
    <property type="entry name" value="Rossmann-like_a/b/a_fold"/>
</dbReference>
<dbReference type="InterPro" id="IPR006015">
    <property type="entry name" value="Universal_stress_UspA"/>
</dbReference>
<reference evidence="3 4" key="1">
    <citation type="submission" date="2018-12" db="EMBL/GenBank/DDBJ databases">
        <title>Draft genome sequence of Embleya hyalina NBRC 13850T.</title>
        <authorList>
            <person name="Komaki H."/>
            <person name="Hosoyama A."/>
            <person name="Kimura A."/>
            <person name="Ichikawa N."/>
            <person name="Tamura T."/>
        </authorList>
    </citation>
    <scope>NUCLEOTIDE SEQUENCE [LARGE SCALE GENOMIC DNA]</scope>
    <source>
        <strain evidence="3 4">NBRC 13850</strain>
    </source>
</reference>
<dbReference type="AlphaFoldDB" id="A0A401YSV9"/>
<dbReference type="Proteomes" id="UP000286931">
    <property type="component" value="Unassembled WGS sequence"/>
</dbReference>
<keyword evidence="4" id="KW-1185">Reference proteome</keyword>
<evidence type="ECO:0000259" key="2">
    <source>
        <dbReference type="Pfam" id="PF00582"/>
    </source>
</evidence>
<evidence type="ECO:0000313" key="4">
    <source>
        <dbReference type="Proteomes" id="UP000286931"/>
    </source>
</evidence>
<comment type="caution">
    <text evidence="3">The sequence shown here is derived from an EMBL/GenBank/DDBJ whole genome shotgun (WGS) entry which is preliminary data.</text>
</comment>
<protein>
    <submittedName>
        <fullName evidence="3">Universal stress protein</fullName>
    </submittedName>
</protein>
<organism evidence="3 4">
    <name type="scientific">Embleya hyalina</name>
    <dbReference type="NCBI Taxonomy" id="516124"/>
    <lineage>
        <taxon>Bacteria</taxon>
        <taxon>Bacillati</taxon>
        <taxon>Actinomycetota</taxon>
        <taxon>Actinomycetes</taxon>
        <taxon>Kitasatosporales</taxon>
        <taxon>Streptomycetaceae</taxon>
        <taxon>Embleya</taxon>
    </lineage>
</organism>
<dbReference type="SUPFAM" id="SSF52402">
    <property type="entry name" value="Adenine nucleotide alpha hydrolases-like"/>
    <property type="match status" value="1"/>
</dbReference>
<evidence type="ECO:0000313" key="3">
    <source>
        <dbReference type="EMBL" id="GCD97707.1"/>
    </source>
</evidence>
<dbReference type="EMBL" id="BIFH01000025">
    <property type="protein sequence ID" value="GCD97707.1"/>
    <property type="molecule type" value="Genomic_DNA"/>
</dbReference>
<accession>A0A401YSV9</accession>
<dbReference type="PRINTS" id="PR01438">
    <property type="entry name" value="UNVRSLSTRESS"/>
</dbReference>
<dbReference type="Pfam" id="PF00582">
    <property type="entry name" value="Usp"/>
    <property type="match status" value="1"/>
</dbReference>
<evidence type="ECO:0000256" key="1">
    <source>
        <dbReference type="ARBA" id="ARBA00008791"/>
    </source>
</evidence>
<proteinExistence type="inferred from homology"/>
<comment type="similarity">
    <text evidence="1">Belongs to the universal stress protein A family.</text>
</comment>